<dbReference type="EMBL" id="CP014206">
    <property type="protein sequence ID" value="AMK10424.1"/>
    <property type="molecule type" value="Genomic_DNA"/>
</dbReference>
<sequence>MAKDILFTLAAGFTRDLQGPLYCPECAITEGLLHYHPELRERLDVRTIDFKRPRPEIVALLGETNQDCPCLIVAEPAKADGLPVSTFEDKTFINDHKAIIEYLARNYGTSRPAHD</sequence>
<organism evidence="2 4">
    <name type="scientific">Pseudodesulfovibrio indicus</name>
    <dbReference type="NCBI Taxonomy" id="1716143"/>
    <lineage>
        <taxon>Bacteria</taxon>
        <taxon>Pseudomonadati</taxon>
        <taxon>Thermodesulfobacteriota</taxon>
        <taxon>Desulfovibrionia</taxon>
        <taxon>Desulfovibrionales</taxon>
        <taxon>Desulfovibrionaceae</taxon>
    </lineage>
</organism>
<dbReference type="Proteomes" id="UP000055611">
    <property type="component" value="Chromosome"/>
</dbReference>
<evidence type="ECO:0000313" key="3">
    <source>
        <dbReference type="Proteomes" id="UP000055611"/>
    </source>
</evidence>
<dbReference type="KEGG" id="dej:AWY79_04475"/>
<dbReference type="Pfam" id="PF11287">
    <property type="entry name" value="DUF3088"/>
    <property type="match status" value="1"/>
</dbReference>
<evidence type="ECO:0000313" key="2">
    <source>
        <dbReference type="EMBL" id="TDT89185.1"/>
    </source>
</evidence>
<gene>
    <name evidence="1" type="ORF">AWY79_04475</name>
    <name evidence="2" type="ORF">EDC59_104178</name>
</gene>
<protein>
    <submittedName>
        <fullName evidence="2">DUF3088 family protein</fullName>
    </submittedName>
</protein>
<reference evidence="2 4" key="2">
    <citation type="submission" date="2019-03" db="EMBL/GenBank/DDBJ databases">
        <title>Genomic Encyclopedia of Type Strains, Phase IV (KMG-IV): sequencing the most valuable type-strain genomes for metagenomic binning, comparative biology and taxonomic classification.</title>
        <authorList>
            <person name="Goeker M."/>
        </authorList>
    </citation>
    <scope>NUCLEOTIDE SEQUENCE [LARGE SCALE GENOMIC DNA]</scope>
    <source>
        <strain evidence="2 4">DSM 101483</strain>
    </source>
</reference>
<evidence type="ECO:0000313" key="4">
    <source>
        <dbReference type="Proteomes" id="UP000295506"/>
    </source>
</evidence>
<dbReference type="Proteomes" id="UP000295506">
    <property type="component" value="Unassembled WGS sequence"/>
</dbReference>
<accession>A0A126QKB3</accession>
<evidence type="ECO:0000313" key="1">
    <source>
        <dbReference type="EMBL" id="AMK10424.1"/>
    </source>
</evidence>
<dbReference type="RefSeq" id="WP_066800876.1">
    <property type="nucleotide sequence ID" value="NZ_CP014206.1"/>
</dbReference>
<reference evidence="1 3" key="1">
    <citation type="journal article" date="2016" name="Front. Microbiol.">
        <title>Genome Sequence of the Piezophilic, Mesophilic Sulfate-Reducing Bacterium Desulfovibrio indicus J2T.</title>
        <authorList>
            <person name="Cao J."/>
            <person name="Maignien L."/>
            <person name="Shao Z."/>
            <person name="Alain K."/>
            <person name="Jebbar M."/>
        </authorList>
    </citation>
    <scope>NUCLEOTIDE SEQUENCE [LARGE SCALE GENOMIC DNA]</scope>
    <source>
        <strain evidence="1 3">J2</strain>
    </source>
</reference>
<dbReference type="AlphaFoldDB" id="A0A126QKB3"/>
<dbReference type="InterPro" id="IPR021439">
    <property type="entry name" value="DUF3088"/>
</dbReference>
<dbReference type="OrthoDB" id="1356145at2"/>
<dbReference type="EMBL" id="SOBK01000004">
    <property type="protein sequence ID" value="TDT89185.1"/>
    <property type="molecule type" value="Genomic_DNA"/>
</dbReference>
<proteinExistence type="predicted"/>
<keyword evidence="3" id="KW-1185">Reference proteome</keyword>
<name>A0A126QKB3_9BACT</name>